<protein>
    <submittedName>
        <fullName evidence="1">Sulfotransferase domain protein</fullName>
    </submittedName>
</protein>
<proteinExistence type="predicted"/>
<dbReference type="InterPro" id="IPR052736">
    <property type="entry name" value="Stf3_sulfotransferase"/>
</dbReference>
<dbReference type="AlphaFoldDB" id="A0A517SFA5"/>
<organism evidence="1 2">
    <name type="scientific">Caulifigura coniformis</name>
    <dbReference type="NCBI Taxonomy" id="2527983"/>
    <lineage>
        <taxon>Bacteria</taxon>
        <taxon>Pseudomonadati</taxon>
        <taxon>Planctomycetota</taxon>
        <taxon>Planctomycetia</taxon>
        <taxon>Planctomycetales</taxon>
        <taxon>Planctomycetaceae</taxon>
        <taxon>Caulifigura</taxon>
    </lineage>
</organism>
<evidence type="ECO:0000313" key="1">
    <source>
        <dbReference type="EMBL" id="QDT54812.1"/>
    </source>
</evidence>
<sequence>MSESAVKHSSQGAFFLWHGLTISKAFKLLAMGPPIDFSRWYKLALMPGTATFSSLFAGIESLRFGSKIRATDVKQPPVFVLGFWRSGTTMLHNLVSSDPQLCYPNYYQCLYPHHFLSTESWLAPPTARFLPDTRPMDNLPVGWNMPQEDEIALCVLSLASCYLQVIFHDNVEKYQRFHNMADCTDAERKAWMDSLEYLIRKLTLKYQKRVVLKSPSHTFKIPYLLKLYPDAKFIYIYRNPYAVFKSATHLRRTMYAENGMCEPDYGDIDERVFELYEQCFHDYERDKALIPAGNLSEVRFEDFEQDPLMHLQRIYGEIGLGGFDALRQKIEPQLAELKRYKKNRFKPDAERMQKVYARLRQAFDRYGYPSPMDEAETAAA</sequence>
<dbReference type="EMBL" id="CP036271">
    <property type="protein sequence ID" value="QDT54812.1"/>
    <property type="molecule type" value="Genomic_DNA"/>
</dbReference>
<dbReference type="OrthoDB" id="9777890at2"/>
<dbReference type="Proteomes" id="UP000315700">
    <property type="component" value="Chromosome"/>
</dbReference>
<dbReference type="Pfam" id="PF13469">
    <property type="entry name" value="Sulfotransfer_3"/>
    <property type="match status" value="1"/>
</dbReference>
<dbReference type="PANTHER" id="PTHR36451:SF1">
    <property type="entry name" value="OMEGA-HYDROXY-BETA-DIHYDROMENAQUINONE-9 SULFOTRANSFERASE STF3"/>
    <property type="match status" value="1"/>
</dbReference>
<dbReference type="InParanoid" id="A0A517SFA5"/>
<gene>
    <name evidence="1" type="ORF">Pan44_28500</name>
</gene>
<name>A0A517SFA5_9PLAN</name>
<dbReference type="PANTHER" id="PTHR36451">
    <property type="entry name" value="PAPS-DEPENDENT SULFOTRANSFERASE STF3"/>
    <property type="match status" value="1"/>
</dbReference>
<dbReference type="Gene3D" id="3.40.50.300">
    <property type="entry name" value="P-loop containing nucleotide triphosphate hydrolases"/>
    <property type="match status" value="1"/>
</dbReference>
<accession>A0A517SFA5</accession>
<evidence type="ECO:0000313" key="2">
    <source>
        <dbReference type="Proteomes" id="UP000315700"/>
    </source>
</evidence>
<dbReference type="RefSeq" id="WP_145030637.1">
    <property type="nucleotide sequence ID" value="NZ_CP036271.1"/>
</dbReference>
<dbReference type="SUPFAM" id="SSF52540">
    <property type="entry name" value="P-loop containing nucleoside triphosphate hydrolases"/>
    <property type="match status" value="1"/>
</dbReference>
<dbReference type="InterPro" id="IPR027417">
    <property type="entry name" value="P-loop_NTPase"/>
</dbReference>
<dbReference type="GO" id="GO:0016740">
    <property type="term" value="F:transferase activity"/>
    <property type="evidence" value="ECO:0007669"/>
    <property type="project" value="UniProtKB-KW"/>
</dbReference>
<keyword evidence="2" id="KW-1185">Reference proteome</keyword>
<keyword evidence="1" id="KW-0808">Transferase</keyword>
<dbReference type="KEGG" id="ccos:Pan44_28500"/>
<reference evidence="1 2" key="1">
    <citation type="submission" date="2019-02" db="EMBL/GenBank/DDBJ databases">
        <title>Deep-cultivation of Planctomycetes and their phenomic and genomic characterization uncovers novel biology.</title>
        <authorList>
            <person name="Wiegand S."/>
            <person name="Jogler M."/>
            <person name="Boedeker C."/>
            <person name="Pinto D."/>
            <person name="Vollmers J."/>
            <person name="Rivas-Marin E."/>
            <person name="Kohn T."/>
            <person name="Peeters S.H."/>
            <person name="Heuer A."/>
            <person name="Rast P."/>
            <person name="Oberbeckmann S."/>
            <person name="Bunk B."/>
            <person name="Jeske O."/>
            <person name="Meyerdierks A."/>
            <person name="Storesund J.E."/>
            <person name="Kallscheuer N."/>
            <person name="Luecker S."/>
            <person name="Lage O.M."/>
            <person name="Pohl T."/>
            <person name="Merkel B.J."/>
            <person name="Hornburger P."/>
            <person name="Mueller R.-W."/>
            <person name="Bruemmer F."/>
            <person name="Labrenz M."/>
            <person name="Spormann A.M."/>
            <person name="Op den Camp H."/>
            <person name="Overmann J."/>
            <person name="Amann R."/>
            <person name="Jetten M.S.M."/>
            <person name="Mascher T."/>
            <person name="Medema M.H."/>
            <person name="Devos D.P."/>
            <person name="Kaster A.-K."/>
            <person name="Ovreas L."/>
            <person name="Rohde M."/>
            <person name="Galperin M.Y."/>
            <person name="Jogler C."/>
        </authorList>
    </citation>
    <scope>NUCLEOTIDE SEQUENCE [LARGE SCALE GENOMIC DNA]</scope>
    <source>
        <strain evidence="1 2">Pan44</strain>
    </source>
</reference>